<sequence>MAGPETPAEVKAVVQQADAEFEQESDPEWFAEYGQNLADYTHWLFGDRYRAAPGGSPAT</sequence>
<protein>
    <submittedName>
        <fullName evidence="1">Uncharacterized protein</fullName>
    </submittedName>
</protein>
<gene>
    <name evidence="1" type="ORF">GCM10022239_11640</name>
</gene>
<dbReference type="EMBL" id="BAABAE010000003">
    <property type="protein sequence ID" value="GAA3737587.1"/>
    <property type="molecule type" value="Genomic_DNA"/>
</dbReference>
<comment type="caution">
    <text evidence="1">The sequence shown here is derived from an EMBL/GenBank/DDBJ whole genome shotgun (WGS) entry which is preliminary data.</text>
</comment>
<evidence type="ECO:0000313" key="2">
    <source>
        <dbReference type="Proteomes" id="UP001501004"/>
    </source>
</evidence>
<organism evidence="1 2">
    <name type="scientific">Leifsonella bigeumensis</name>
    <dbReference type="NCBI Taxonomy" id="433643"/>
    <lineage>
        <taxon>Bacteria</taxon>
        <taxon>Bacillati</taxon>
        <taxon>Actinomycetota</taxon>
        <taxon>Actinomycetes</taxon>
        <taxon>Micrococcales</taxon>
        <taxon>Microbacteriaceae</taxon>
        <taxon>Leifsonella</taxon>
    </lineage>
</organism>
<evidence type="ECO:0000313" key="1">
    <source>
        <dbReference type="EMBL" id="GAA3737587.1"/>
    </source>
</evidence>
<name>A0ABP7FEC6_9MICO</name>
<reference evidence="2" key="1">
    <citation type="journal article" date="2019" name="Int. J. Syst. Evol. Microbiol.">
        <title>The Global Catalogue of Microorganisms (GCM) 10K type strain sequencing project: providing services to taxonomists for standard genome sequencing and annotation.</title>
        <authorList>
            <consortium name="The Broad Institute Genomics Platform"/>
            <consortium name="The Broad Institute Genome Sequencing Center for Infectious Disease"/>
            <person name="Wu L."/>
            <person name="Ma J."/>
        </authorList>
    </citation>
    <scope>NUCLEOTIDE SEQUENCE [LARGE SCALE GENOMIC DNA]</scope>
    <source>
        <strain evidence="2">JCM 16949</strain>
    </source>
</reference>
<keyword evidence="2" id="KW-1185">Reference proteome</keyword>
<accession>A0ABP7FEC6</accession>
<proteinExistence type="predicted"/>
<dbReference type="Proteomes" id="UP001501004">
    <property type="component" value="Unassembled WGS sequence"/>
</dbReference>